<keyword evidence="2" id="KW-1185">Reference proteome</keyword>
<dbReference type="EMBL" id="ML996569">
    <property type="protein sequence ID" value="KAF2759695.1"/>
    <property type="molecule type" value="Genomic_DNA"/>
</dbReference>
<evidence type="ECO:0000313" key="2">
    <source>
        <dbReference type="Proteomes" id="UP000799437"/>
    </source>
</evidence>
<dbReference type="RefSeq" id="XP_033602146.1">
    <property type="nucleotide sequence ID" value="XM_033740653.1"/>
</dbReference>
<name>A0A6A6WAV7_9PEZI</name>
<sequence>MSGCEVSPDECPVTCRKRSCLFSSSNTAFLLEVIVYGIFRLSFSVRSGVNFYFPPFFVSQVSYQASYIFSSTKTTDQVPPYHK</sequence>
<dbReference type="GeneID" id="54481707"/>
<protein>
    <submittedName>
        <fullName evidence="1">Uncharacterized protein</fullName>
    </submittedName>
</protein>
<evidence type="ECO:0000313" key="1">
    <source>
        <dbReference type="EMBL" id="KAF2759695.1"/>
    </source>
</evidence>
<organism evidence="1 2">
    <name type="scientific">Pseudovirgaria hyperparasitica</name>
    <dbReference type="NCBI Taxonomy" id="470096"/>
    <lineage>
        <taxon>Eukaryota</taxon>
        <taxon>Fungi</taxon>
        <taxon>Dikarya</taxon>
        <taxon>Ascomycota</taxon>
        <taxon>Pezizomycotina</taxon>
        <taxon>Dothideomycetes</taxon>
        <taxon>Dothideomycetes incertae sedis</taxon>
        <taxon>Acrospermales</taxon>
        <taxon>Acrospermaceae</taxon>
        <taxon>Pseudovirgaria</taxon>
    </lineage>
</organism>
<proteinExistence type="predicted"/>
<reference evidence="1" key="1">
    <citation type="journal article" date="2020" name="Stud. Mycol.">
        <title>101 Dothideomycetes genomes: a test case for predicting lifestyles and emergence of pathogens.</title>
        <authorList>
            <person name="Haridas S."/>
            <person name="Albert R."/>
            <person name="Binder M."/>
            <person name="Bloem J."/>
            <person name="Labutti K."/>
            <person name="Salamov A."/>
            <person name="Andreopoulos B."/>
            <person name="Baker S."/>
            <person name="Barry K."/>
            <person name="Bills G."/>
            <person name="Bluhm B."/>
            <person name="Cannon C."/>
            <person name="Castanera R."/>
            <person name="Culley D."/>
            <person name="Daum C."/>
            <person name="Ezra D."/>
            <person name="Gonzalez J."/>
            <person name="Henrissat B."/>
            <person name="Kuo A."/>
            <person name="Liang C."/>
            <person name="Lipzen A."/>
            <person name="Lutzoni F."/>
            <person name="Magnuson J."/>
            <person name="Mondo S."/>
            <person name="Nolan M."/>
            <person name="Ohm R."/>
            <person name="Pangilinan J."/>
            <person name="Park H.-J."/>
            <person name="Ramirez L."/>
            <person name="Alfaro M."/>
            <person name="Sun H."/>
            <person name="Tritt A."/>
            <person name="Yoshinaga Y."/>
            <person name="Zwiers L.-H."/>
            <person name="Turgeon B."/>
            <person name="Goodwin S."/>
            <person name="Spatafora J."/>
            <person name="Crous P."/>
            <person name="Grigoriev I."/>
        </authorList>
    </citation>
    <scope>NUCLEOTIDE SEQUENCE</scope>
    <source>
        <strain evidence="1">CBS 121739</strain>
    </source>
</reference>
<accession>A0A6A6WAV7</accession>
<dbReference type="AlphaFoldDB" id="A0A6A6WAV7"/>
<dbReference type="Proteomes" id="UP000799437">
    <property type="component" value="Unassembled WGS sequence"/>
</dbReference>
<gene>
    <name evidence="1" type="ORF">EJ05DRAFT_306904</name>
</gene>